<dbReference type="InterPro" id="IPR016032">
    <property type="entry name" value="Sig_transdc_resp-reg_C-effctor"/>
</dbReference>
<sequence>MVYVKMFGDWEIFVDGKKIEKFTSKKALKILFYLLLTDASRVSIKELADVFWDGFDEKYIRKNLNVQLYYVRKDLGIDEKHLRSEREYVYIDKKIFQSDYQGFINSSKDDLNKISTDKIKEICNSELLKGLDDKWIYNFRKITSKICEKIQKLSETRRGLNQNALRAKFLLEQQLLTRERYFLPLVIKTSDCVSLKKLKVRKGDIIVETQHEKIILLERGTKSEKEVIEGFVNRIDLKMDEIEIPEDTCLLKKLEDLINN</sequence>
<organism evidence="1">
    <name type="scientific">Fervidobacterium nodosum</name>
    <dbReference type="NCBI Taxonomy" id="2424"/>
    <lineage>
        <taxon>Bacteria</taxon>
        <taxon>Thermotogati</taxon>
        <taxon>Thermotogota</taxon>
        <taxon>Thermotogae</taxon>
        <taxon>Thermotogales</taxon>
        <taxon>Fervidobacteriaceae</taxon>
        <taxon>Fervidobacterium</taxon>
    </lineage>
</organism>
<dbReference type="InterPro" id="IPR036388">
    <property type="entry name" value="WH-like_DNA-bd_sf"/>
</dbReference>
<name>A0A7C5YAF0_9BACT</name>
<accession>A0A7C5YAF0</accession>
<comment type="caution">
    <text evidence="1">The sequence shown here is derived from an EMBL/GenBank/DDBJ whole genome shotgun (WGS) entry which is preliminary data.</text>
</comment>
<dbReference type="AlphaFoldDB" id="A0A7C5YAF0"/>
<dbReference type="Gene3D" id="1.10.10.10">
    <property type="entry name" value="Winged helix-like DNA-binding domain superfamily/Winged helix DNA-binding domain"/>
    <property type="match status" value="1"/>
</dbReference>
<protein>
    <recommendedName>
        <fullName evidence="2">Transcriptional regulator, SARP family</fullName>
    </recommendedName>
</protein>
<dbReference type="EMBL" id="DRXW01000241">
    <property type="protein sequence ID" value="HHR34073.1"/>
    <property type="molecule type" value="Genomic_DNA"/>
</dbReference>
<evidence type="ECO:0008006" key="2">
    <source>
        <dbReference type="Google" id="ProtNLM"/>
    </source>
</evidence>
<dbReference type="GO" id="GO:0006355">
    <property type="term" value="P:regulation of DNA-templated transcription"/>
    <property type="evidence" value="ECO:0007669"/>
    <property type="project" value="InterPro"/>
</dbReference>
<evidence type="ECO:0000313" key="1">
    <source>
        <dbReference type="EMBL" id="HHR34073.1"/>
    </source>
</evidence>
<dbReference type="SUPFAM" id="SSF46894">
    <property type="entry name" value="C-terminal effector domain of the bipartite response regulators"/>
    <property type="match status" value="1"/>
</dbReference>
<gene>
    <name evidence="1" type="ORF">ENM46_03900</name>
</gene>
<reference evidence="1" key="1">
    <citation type="journal article" date="2020" name="mSystems">
        <title>Genome- and Community-Level Interaction Insights into Carbon Utilization and Element Cycling Functions of Hydrothermarchaeota in Hydrothermal Sediment.</title>
        <authorList>
            <person name="Zhou Z."/>
            <person name="Liu Y."/>
            <person name="Xu W."/>
            <person name="Pan J."/>
            <person name="Luo Z.H."/>
            <person name="Li M."/>
        </authorList>
    </citation>
    <scope>NUCLEOTIDE SEQUENCE [LARGE SCALE GENOMIC DNA]</scope>
    <source>
        <strain evidence="1">SpSt-1088</strain>
    </source>
</reference>
<proteinExistence type="predicted"/>
<dbReference type="GO" id="GO:0003677">
    <property type="term" value="F:DNA binding"/>
    <property type="evidence" value="ECO:0007669"/>
    <property type="project" value="InterPro"/>
</dbReference>